<evidence type="ECO:0000313" key="2">
    <source>
        <dbReference type="EMBL" id="CAA2975975.1"/>
    </source>
</evidence>
<feature type="compositionally biased region" description="Polar residues" evidence="1">
    <location>
        <begin position="227"/>
        <end position="239"/>
    </location>
</feature>
<accession>A0A8S0RB35</accession>
<dbReference type="Gramene" id="OE9A027654T1">
    <property type="protein sequence ID" value="OE9A027654C1"/>
    <property type="gene ID" value="OE9A027654"/>
</dbReference>
<reference evidence="2 3" key="1">
    <citation type="submission" date="2019-12" db="EMBL/GenBank/DDBJ databases">
        <authorList>
            <person name="Alioto T."/>
            <person name="Alioto T."/>
            <person name="Gomez Garrido J."/>
        </authorList>
    </citation>
    <scope>NUCLEOTIDE SEQUENCE [LARGE SCALE GENOMIC DNA]</scope>
</reference>
<dbReference type="Proteomes" id="UP000594638">
    <property type="component" value="Unassembled WGS sequence"/>
</dbReference>
<name>A0A8S0RB35_OLEEU</name>
<comment type="caution">
    <text evidence="2">The sequence shown here is derived from an EMBL/GenBank/DDBJ whole genome shotgun (WGS) entry which is preliminary data.</text>
</comment>
<proteinExistence type="predicted"/>
<sequence length="260" mass="28801">MSDCARLAAARAEAAGASLHINDELGEHSHNPRPLDICQRLALYALPSSSSSPPPPACHHSRRSLIHDEPSRAHGPTHRRQEARESLVRRFLSRRRPLRASLERTRAAQARARARGGRLALLVALYCPLWPRLVPPGPAARCSVLACRAGKRARRQRRPLARMHARSYSALYIHARARRLDCACSCRNAQARARSGQTQRDTGRQAGGRGRQHVPRDMTANIVAANGQATARQCPSNERQPPPSWDPEPDPNITSSRECH</sequence>
<protein>
    <submittedName>
        <fullName evidence="2">Uncharacterized protein</fullName>
    </submittedName>
</protein>
<evidence type="ECO:0000313" key="3">
    <source>
        <dbReference type="Proteomes" id="UP000594638"/>
    </source>
</evidence>
<gene>
    <name evidence="2" type="ORF">OLEA9_A027654</name>
</gene>
<dbReference type="EMBL" id="CACTIH010002331">
    <property type="protein sequence ID" value="CAA2975975.1"/>
    <property type="molecule type" value="Genomic_DNA"/>
</dbReference>
<evidence type="ECO:0000256" key="1">
    <source>
        <dbReference type="SAM" id="MobiDB-lite"/>
    </source>
</evidence>
<keyword evidence="3" id="KW-1185">Reference proteome</keyword>
<organism evidence="2 3">
    <name type="scientific">Olea europaea subsp. europaea</name>
    <dbReference type="NCBI Taxonomy" id="158383"/>
    <lineage>
        <taxon>Eukaryota</taxon>
        <taxon>Viridiplantae</taxon>
        <taxon>Streptophyta</taxon>
        <taxon>Embryophyta</taxon>
        <taxon>Tracheophyta</taxon>
        <taxon>Spermatophyta</taxon>
        <taxon>Magnoliopsida</taxon>
        <taxon>eudicotyledons</taxon>
        <taxon>Gunneridae</taxon>
        <taxon>Pentapetalae</taxon>
        <taxon>asterids</taxon>
        <taxon>lamiids</taxon>
        <taxon>Lamiales</taxon>
        <taxon>Oleaceae</taxon>
        <taxon>Oleeae</taxon>
        <taxon>Olea</taxon>
    </lineage>
</organism>
<feature type="region of interest" description="Disordered" evidence="1">
    <location>
        <begin position="193"/>
        <end position="260"/>
    </location>
</feature>
<dbReference type="AlphaFoldDB" id="A0A8S0RB35"/>